<dbReference type="OrthoDB" id="2755980at2759"/>
<evidence type="ECO:0000313" key="2">
    <source>
        <dbReference type="EMBL" id="RDX51811.1"/>
    </source>
</evidence>
<dbReference type="AlphaFoldDB" id="A0A371DGY2"/>
<keyword evidence="3" id="KW-1185">Reference proteome</keyword>
<feature type="compositionally biased region" description="Basic and acidic residues" evidence="1">
    <location>
        <begin position="104"/>
        <end position="115"/>
    </location>
</feature>
<dbReference type="EMBL" id="KZ857393">
    <property type="protein sequence ID" value="RDX51811.1"/>
    <property type="molecule type" value="Genomic_DNA"/>
</dbReference>
<gene>
    <name evidence="2" type="ORF">OH76DRAFT_1481318</name>
</gene>
<reference evidence="2 3" key="1">
    <citation type="journal article" date="2018" name="Biotechnol. Biofuels">
        <title>Integrative visual omics of the white-rot fungus Polyporus brumalis exposes the biotechnological potential of its oxidative enzymes for delignifying raw plant biomass.</title>
        <authorList>
            <person name="Miyauchi S."/>
            <person name="Rancon A."/>
            <person name="Drula E."/>
            <person name="Hage H."/>
            <person name="Chaduli D."/>
            <person name="Favel A."/>
            <person name="Grisel S."/>
            <person name="Henrissat B."/>
            <person name="Herpoel-Gimbert I."/>
            <person name="Ruiz-Duenas F.J."/>
            <person name="Chevret D."/>
            <person name="Hainaut M."/>
            <person name="Lin J."/>
            <person name="Wang M."/>
            <person name="Pangilinan J."/>
            <person name="Lipzen A."/>
            <person name="Lesage-Meessen L."/>
            <person name="Navarro D."/>
            <person name="Riley R."/>
            <person name="Grigoriev I.V."/>
            <person name="Zhou S."/>
            <person name="Raouche S."/>
            <person name="Rosso M.N."/>
        </authorList>
    </citation>
    <scope>NUCLEOTIDE SEQUENCE [LARGE SCALE GENOMIC DNA]</scope>
    <source>
        <strain evidence="2 3">BRFM 1820</strain>
    </source>
</reference>
<feature type="region of interest" description="Disordered" evidence="1">
    <location>
        <begin position="88"/>
        <end position="127"/>
    </location>
</feature>
<sequence length="394" mass="44070">MSDATVYIDVDDAVKQAQTHEDAVASASLRLDEDITRLQRLLNLPDDRSLWVSVYAKRLVDAYASRNKSLRDDLRLWSHNLRMVHARQKKSKCPDDTTPSPGDAYEHPETDHCNRAPDPTVGGSPSSIPTCNDPLPSQASENIQACAALKLVSLIVEATRSAKRVSCLFDEFEQLTSSLDECASLTVPDQIFIRKSTPHLIDCVGKLDDDAELVRVQFHTYKKCFYLLSDETKLKSSLRVMRNRPALADKIEKHTRGPLETLLRLSGERQLVVESSSKLGLQHAMEWLSLPGGKVAADMFSAALVEYDQLVKDVHSQTAEHTKHYSFLVKLHDFLGSGPTTVPVPGSEDLDVTLLRTTFAQYEEIATRCFEMIDCSTPIIETLEEYIGELKLLK</sequence>
<dbReference type="Proteomes" id="UP000256964">
    <property type="component" value="Unassembled WGS sequence"/>
</dbReference>
<name>A0A371DGY2_9APHY</name>
<evidence type="ECO:0000313" key="3">
    <source>
        <dbReference type="Proteomes" id="UP000256964"/>
    </source>
</evidence>
<proteinExistence type="predicted"/>
<protein>
    <submittedName>
        <fullName evidence="2">Uncharacterized protein</fullName>
    </submittedName>
</protein>
<evidence type="ECO:0000256" key="1">
    <source>
        <dbReference type="SAM" id="MobiDB-lite"/>
    </source>
</evidence>
<accession>A0A371DGY2</accession>
<organism evidence="2 3">
    <name type="scientific">Lentinus brumalis</name>
    <dbReference type="NCBI Taxonomy" id="2498619"/>
    <lineage>
        <taxon>Eukaryota</taxon>
        <taxon>Fungi</taxon>
        <taxon>Dikarya</taxon>
        <taxon>Basidiomycota</taxon>
        <taxon>Agaricomycotina</taxon>
        <taxon>Agaricomycetes</taxon>
        <taxon>Polyporales</taxon>
        <taxon>Polyporaceae</taxon>
        <taxon>Lentinus</taxon>
    </lineage>
</organism>